<evidence type="ECO:0000313" key="7">
    <source>
        <dbReference type="EMBL" id="JAA65522.1"/>
    </source>
</evidence>
<organism evidence="7">
    <name type="scientific">Ixodes ricinus</name>
    <name type="common">Common tick</name>
    <name type="synonym">Acarus ricinus</name>
    <dbReference type="NCBI Taxonomy" id="34613"/>
    <lineage>
        <taxon>Eukaryota</taxon>
        <taxon>Metazoa</taxon>
        <taxon>Ecdysozoa</taxon>
        <taxon>Arthropoda</taxon>
        <taxon>Chelicerata</taxon>
        <taxon>Arachnida</taxon>
        <taxon>Acari</taxon>
        <taxon>Parasitiformes</taxon>
        <taxon>Ixodida</taxon>
        <taxon>Ixodoidea</taxon>
        <taxon>Ixodidae</taxon>
        <taxon>Ixodinae</taxon>
        <taxon>Ixodes</taxon>
    </lineage>
</organism>
<protein>
    <submittedName>
        <fullName evidence="7">Putative ixostatin</fullName>
    </submittedName>
</protein>
<dbReference type="GO" id="GO:0005576">
    <property type="term" value="C:extracellular region"/>
    <property type="evidence" value="ECO:0007669"/>
    <property type="project" value="UniProtKB-SubCell"/>
</dbReference>
<accession>A0A0K8R348</accession>
<keyword evidence="2" id="KW-0964">Secreted</keyword>
<sequence>MRHYFWILSIAVQLSICGACNSEPEQVIIFLEDSQWEDIAKNVTLIPMVGHVDVTMNKMPPECKEQLERRMKARCARPASGHDLKLAGFEGCSFLCRGYQQDGKVTVEQRVALVNGTPCGPRGERCYNGNCVSKRPETTCSMSFVPLVWPEPGYVWPTTKTVNNRLKKT</sequence>
<evidence type="ECO:0000256" key="4">
    <source>
        <dbReference type="ARBA" id="ARBA00023180"/>
    </source>
</evidence>
<dbReference type="InterPro" id="IPR021971">
    <property type="entry name" value="Salp15"/>
</dbReference>
<keyword evidence="3 6" id="KW-0732">Signal</keyword>
<dbReference type="AlphaFoldDB" id="A0A0K8R348"/>
<feature type="signal peptide" evidence="6">
    <location>
        <begin position="1"/>
        <end position="22"/>
    </location>
</feature>
<name>A0A0K8R348_IXORI</name>
<evidence type="ECO:0000256" key="2">
    <source>
        <dbReference type="ARBA" id="ARBA00022525"/>
    </source>
</evidence>
<reference evidence="7" key="1">
    <citation type="submission" date="2012-12" db="EMBL/GenBank/DDBJ databases">
        <title>Identification and characterization of a phenylalanine ammonia-lyase gene family in Isatis indigotica Fort.</title>
        <authorList>
            <person name="Liu Q."/>
            <person name="Chen J."/>
            <person name="Zhou X."/>
            <person name="Di P."/>
            <person name="Xiao Y."/>
            <person name="Xuan H."/>
            <person name="Zhang L."/>
            <person name="Chen W."/>
        </authorList>
    </citation>
    <scope>NUCLEOTIDE SEQUENCE</scope>
    <source>
        <tissue evidence="7">Salivary gland</tissue>
    </source>
</reference>
<evidence type="ECO:0000256" key="5">
    <source>
        <dbReference type="ARBA" id="ARBA00034321"/>
    </source>
</evidence>
<evidence type="ECO:0000256" key="1">
    <source>
        <dbReference type="ARBA" id="ARBA00004613"/>
    </source>
</evidence>
<comment type="similarity">
    <text evidence="5">Belongs to the salp15 family.</text>
</comment>
<feature type="chain" id="PRO_5005515901" evidence="6">
    <location>
        <begin position="23"/>
        <end position="169"/>
    </location>
</feature>
<evidence type="ECO:0000256" key="6">
    <source>
        <dbReference type="SAM" id="SignalP"/>
    </source>
</evidence>
<dbReference type="Pfam" id="PF12115">
    <property type="entry name" value="Salp15"/>
    <property type="match status" value="1"/>
</dbReference>
<comment type="subcellular location">
    <subcellularLocation>
        <location evidence="1">Secreted</location>
    </subcellularLocation>
</comment>
<proteinExistence type="evidence at transcript level"/>
<evidence type="ECO:0000256" key="3">
    <source>
        <dbReference type="ARBA" id="ARBA00022729"/>
    </source>
</evidence>
<keyword evidence="4" id="KW-0325">Glycoprotein</keyword>
<dbReference type="EMBL" id="GADI01008286">
    <property type="protein sequence ID" value="JAA65522.1"/>
    <property type="molecule type" value="mRNA"/>
</dbReference>